<name>A0A8J8NQJ7_HALGN</name>
<reference evidence="1" key="1">
    <citation type="submission" date="2019-06" db="EMBL/GenBank/DDBJ databases">
        <authorList>
            <person name="Zheng W."/>
        </authorList>
    </citation>
    <scope>NUCLEOTIDE SEQUENCE</scope>
    <source>
        <strain evidence="1">QDHG01</strain>
    </source>
</reference>
<organism evidence="1 2">
    <name type="scientific">Halteria grandinella</name>
    <dbReference type="NCBI Taxonomy" id="5974"/>
    <lineage>
        <taxon>Eukaryota</taxon>
        <taxon>Sar</taxon>
        <taxon>Alveolata</taxon>
        <taxon>Ciliophora</taxon>
        <taxon>Intramacronucleata</taxon>
        <taxon>Spirotrichea</taxon>
        <taxon>Stichotrichia</taxon>
        <taxon>Sporadotrichida</taxon>
        <taxon>Halteriidae</taxon>
        <taxon>Halteria</taxon>
    </lineage>
</organism>
<sequence>MPDKSGLLEEENDDLTILLNQLSLDFNDDDSYTSSIQEAFTFNINGEIIPNSDIHLEEFENASMGNHSQSGNLRILKGRSLAKSIKKITKAVVKTVKFILQEIKENGEVLGQLVGAMIGLIYEGPEGAVLGWQVGGELGLSAQNALNYCYSGGGSKSSLKFECINNGDNEEYQNLYFGVTQLKKDAAKNPYSSKLLKMEKK</sequence>
<dbReference type="Proteomes" id="UP000785679">
    <property type="component" value="Unassembled WGS sequence"/>
</dbReference>
<comment type="caution">
    <text evidence="1">The sequence shown here is derived from an EMBL/GenBank/DDBJ whole genome shotgun (WGS) entry which is preliminary data.</text>
</comment>
<dbReference type="AlphaFoldDB" id="A0A8J8NQJ7"/>
<protein>
    <submittedName>
        <fullName evidence="1">Uncharacterized protein</fullName>
    </submittedName>
</protein>
<accession>A0A8J8NQJ7</accession>
<evidence type="ECO:0000313" key="1">
    <source>
        <dbReference type="EMBL" id="TNV78735.1"/>
    </source>
</evidence>
<gene>
    <name evidence="1" type="ORF">FGO68_gene4023</name>
</gene>
<dbReference type="EMBL" id="RRYP01009930">
    <property type="protein sequence ID" value="TNV78735.1"/>
    <property type="molecule type" value="Genomic_DNA"/>
</dbReference>
<keyword evidence="2" id="KW-1185">Reference proteome</keyword>
<proteinExistence type="predicted"/>
<evidence type="ECO:0000313" key="2">
    <source>
        <dbReference type="Proteomes" id="UP000785679"/>
    </source>
</evidence>